<evidence type="ECO:0000313" key="2">
    <source>
        <dbReference type="EMBL" id="KKM06144.1"/>
    </source>
</evidence>
<protein>
    <recommendedName>
        <fullName evidence="1">Helix-turn-helix domain-containing protein</fullName>
    </recommendedName>
</protein>
<evidence type="ECO:0000259" key="1">
    <source>
        <dbReference type="Pfam" id="PF12728"/>
    </source>
</evidence>
<dbReference type="SUPFAM" id="SSF46955">
    <property type="entry name" value="Putative DNA-binding domain"/>
    <property type="match status" value="1"/>
</dbReference>
<dbReference type="InterPro" id="IPR010093">
    <property type="entry name" value="SinI_DNA-bd"/>
</dbReference>
<dbReference type="InterPro" id="IPR009061">
    <property type="entry name" value="DNA-bd_dom_put_sf"/>
</dbReference>
<dbReference type="Pfam" id="PF12728">
    <property type="entry name" value="HTH_17"/>
    <property type="match status" value="1"/>
</dbReference>
<reference evidence="2" key="1">
    <citation type="journal article" date="2015" name="Nature">
        <title>Complex archaea that bridge the gap between prokaryotes and eukaryotes.</title>
        <authorList>
            <person name="Spang A."/>
            <person name="Saw J.H."/>
            <person name="Jorgensen S.L."/>
            <person name="Zaremba-Niedzwiedzka K."/>
            <person name="Martijn J."/>
            <person name="Lind A.E."/>
            <person name="van Eijk R."/>
            <person name="Schleper C."/>
            <person name="Guy L."/>
            <person name="Ettema T.J."/>
        </authorList>
    </citation>
    <scope>NUCLEOTIDE SEQUENCE</scope>
</reference>
<dbReference type="GO" id="GO:0003677">
    <property type="term" value="F:DNA binding"/>
    <property type="evidence" value="ECO:0007669"/>
    <property type="project" value="InterPro"/>
</dbReference>
<organism evidence="2">
    <name type="scientific">marine sediment metagenome</name>
    <dbReference type="NCBI Taxonomy" id="412755"/>
    <lineage>
        <taxon>unclassified sequences</taxon>
        <taxon>metagenomes</taxon>
        <taxon>ecological metagenomes</taxon>
    </lineage>
</organism>
<dbReference type="NCBIfam" id="TIGR01764">
    <property type="entry name" value="excise"/>
    <property type="match status" value="1"/>
</dbReference>
<dbReference type="AlphaFoldDB" id="A0A0F9H4Z4"/>
<comment type="caution">
    <text evidence="2">The sequence shown here is derived from an EMBL/GenBank/DDBJ whole genome shotgun (WGS) entry which is preliminary data.</text>
</comment>
<name>A0A0F9H4Z4_9ZZZZ</name>
<accession>A0A0F9H4Z4</accession>
<proteinExistence type="predicted"/>
<dbReference type="EMBL" id="LAZR01016066">
    <property type="protein sequence ID" value="KKM06144.1"/>
    <property type="molecule type" value="Genomic_DNA"/>
</dbReference>
<gene>
    <name evidence="2" type="ORF">LCGC14_1746980</name>
</gene>
<feature type="domain" description="Helix-turn-helix" evidence="1">
    <location>
        <begin position="5"/>
        <end position="50"/>
    </location>
</feature>
<dbReference type="InterPro" id="IPR041657">
    <property type="entry name" value="HTH_17"/>
</dbReference>
<sequence length="57" mass="6425">MACTWLTMEEAAIYLKVHKHTIKSYIKRGLLKVNKPGGKLVRICLGELEKLGEPADE</sequence>